<reference evidence="3" key="1">
    <citation type="journal article" date="2022" name="Cell">
        <title>Repeat-based holocentromeres influence genome architecture and karyotype evolution.</title>
        <authorList>
            <person name="Hofstatter P.G."/>
            <person name="Thangavel G."/>
            <person name="Lux T."/>
            <person name="Neumann P."/>
            <person name="Vondrak T."/>
            <person name="Novak P."/>
            <person name="Zhang M."/>
            <person name="Costa L."/>
            <person name="Castellani M."/>
            <person name="Scott A."/>
            <person name="Toegelov H."/>
            <person name="Fuchs J."/>
            <person name="Mata-Sucre Y."/>
            <person name="Dias Y."/>
            <person name="Vanzela A.L.L."/>
            <person name="Huettel B."/>
            <person name="Almeida C.C.S."/>
            <person name="Simkova H."/>
            <person name="Souza G."/>
            <person name="Pedrosa-Harand A."/>
            <person name="Macas J."/>
            <person name="Mayer K.F.X."/>
            <person name="Houben A."/>
            <person name="Marques A."/>
        </authorList>
    </citation>
    <scope>NUCLEOTIDE SEQUENCE</scope>
    <source>
        <strain evidence="3">RhyBre1mFocal</strain>
    </source>
</reference>
<dbReference type="InterPro" id="IPR044824">
    <property type="entry name" value="MAIN-like"/>
</dbReference>
<gene>
    <name evidence="3" type="ORF">LUZ63_007722</name>
</gene>
<feature type="compositionally biased region" description="Polar residues" evidence="1">
    <location>
        <begin position="430"/>
        <end position="448"/>
    </location>
</feature>
<sequence>MQPRRRVPEAPPRRSTRLRGDHGASTSTASVDAEASTSAYPVVPHGPDLHSSNSMQYNWGGATLAMLYRDLDTAFINNNINIGAPWLLLQLWSKWTTRHKSKKFTGPTRGGIEYARDVCMKMKLEHVVWRPYDHIRDRMPRCAQVEQRMFLLRIPCIHYWVVMWHHVDRVMHQFMLYQTVPPPPPEPWSRMEELMGYQHNTYRGINWHQIFVTEVNKWANTNTARVIEDRPWSEDIWSDYRRWLSVHGGAHLVRIPEGAASGPARNLSYLRETPGHMNLVKHTLREALGGCACVVKKEFRRAGKRLLRGCSTSLDIVGEPDRLPRLLESKGLHSNIDSIPDTDDEDDAPEPGSVEEQLFMRDDFSLHDWDTFFDVQRPSQPLVRSRRSHSGIFGPHSGSTGPHSQSRTTEPQVPPHSQPRTTQPQPPLHSQPQTAQPRPSPHSTQYFTYGSPYPPPPPYTQTQYEGWYSQPFVPTHIPISQADAYY</sequence>
<accession>A0A9Q0HVB4</accession>
<feature type="domain" description="Aminotransferase-like plant mobile" evidence="2">
    <location>
        <begin position="53"/>
        <end position="243"/>
    </location>
</feature>
<dbReference type="InterPro" id="IPR019557">
    <property type="entry name" value="AminoTfrase-like_pln_mobile"/>
</dbReference>
<keyword evidence="4" id="KW-1185">Reference proteome</keyword>
<feature type="compositionally biased region" description="Polar residues" evidence="1">
    <location>
        <begin position="397"/>
        <end position="411"/>
    </location>
</feature>
<dbReference type="AlphaFoldDB" id="A0A9Q0HVB4"/>
<protein>
    <recommendedName>
        <fullName evidence="2">Aminotransferase-like plant mobile domain-containing protein</fullName>
    </recommendedName>
</protein>
<feature type="compositionally biased region" description="Basic and acidic residues" evidence="1">
    <location>
        <begin position="1"/>
        <end position="22"/>
    </location>
</feature>
<dbReference type="PANTHER" id="PTHR46033">
    <property type="entry name" value="PROTEIN MAIN-LIKE 2"/>
    <property type="match status" value="1"/>
</dbReference>
<comment type="caution">
    <text evidence="3">The sequence shown here is derived from an EMBL/GenBank/DDBJ whole genome shotgun (WGS) entry which is preliminary data.</text>
</comment>
<name>A0A9Q0HVB4_9POAL</name>
<evidence type="ECO:0000313" key="4">
    <source>
        <dbReference type="Proteomes" id="UP001151287"/>
    </source>
</evidence>
<dbReference type="GO" id="GO:0010073">
    <property type="term" value="P:meristem maintenance"/>
    <property type="evidence" value="ECO:0007669"/>
    <property type="project" value="InterPro"/>
</dbReference>
<evidence type="ECO:0000259" key="2">
    <source>
        <dbReference type="Pfam" id="PF10536"/>
    </source>
</evidence>
<dbReference type="EMBL" id="JAMQYH010000002">
    <property type="protein sequence ID" value="KAJ1699210.1"/>
    <property type="molecule type" value="Genomic_DNA"/>
</dbReference>
<feature type="compositionally biased region" description="Acidic residues" evidence="1">
    <location>
        <begin position="340"/>
        <end position="349"/>
    </location>
</feature>
<feature type="region of interest" description="Disordered" evidence="1">
    <location>
        <begin position="1"/>
        <end position="47"/>
    </location>
</feature>
<feature type="compositionally biased region" description="Polar residues" evidence="1">
    <location>
        <begin position="24"/>
        <end position="39"/>
    </location>
</feature>
<dbReference type="Proteomes" id="UP001151287">
    <property type="component" value="Unassembled WGS sequence"/>
</dbReference>
<dbReference type="Pfam" id="PF10536">
    <property type="entry name" value="PMD"/>
    <property type="match status" value="1"/>
</dbReference>
<evidence type="ECO:0000256" key="1">
    <source>
        <dbReference type="SAM" id="MobiDB-lite"/>
    </source>
</evidence>
<feature type="region of interest" description="Disordered" evidence="1">
    <location>
        <begin position="328"/>
        <end position="352"/>
    </location>
</feature>
<dbReference type="PANTHER" id="PTHR46033:SF8">
    <property type="entry name" value="PROTEIN MAINTENANCE OF MERISTEMS-LIKE"/>
    <property type="match status" value="1"/>
</dbReference>
<proteinExistence type="predicted"/>
<organism evidence="3 4">
    <name type="scientific">Rhynchospora breviuscula</name>
    <dbReference type="NCBI Taxonomy" id="2022672"/>
    <lineage>
        <taxon>Eukaryota</taxon>
        <taxon>Viridiplantae</taxon>
        <taxon>Streptophyta</taxon>
        <taxon>Embryophyta</taxon>
        <taxon>Tracheophyta</taxon>
        <taxon>Spermatophyta</taxon>
        <taxon>Magnoliopsida</taxon>
        <taxon>Liliopsida</taxon>
        <taxon>Poales</taxon>
        <taxon>Cyperaceae</taxon>
        <taxon>Cyperoideae</taxon>
        <taxon>Rhynchosporeae</taxon>
        <taxon>Rhynchospora</taxon>
    </lineage>
</organism>
<feature type="region of interest" description="Disordered" evidence="1">
    <location>
        <begin position="378"/>
        <end position="462"/>
    </location>
</feature>
<evidence type="ECO:0000313" key="3">
    <source>
        <dbReference type="EMBL" id="KAJ1699210.1"/>
    </source>
</evidence>